<comment type="caution">
    <text evidence="5">The sequence shown here is derived from an EMBL/GenBank/DDBJ whole genome shotgun (WGS) entry which is preliminary data.</text>
</comment>
<evidence type="ECO:0000256" key="2">
    <source>
        <dbReference type="HAMAP-Rule" id="MF_01875"/>
    </source>
</evidence>
<dbReference type="CDD" id="cd00789">
    <property type="entry name" value="KU_like"/>
    <property type="match status" value="1"/>
</dbReference>
<accession>A0A2W5QMY3</accession>
<feature type="compositionally biased region" description="Low complexity" evidence="3">
    <location>
        <begin position="269"/>
        <end position="280"/>
    </location>
</feature>
<dbReference type="HAMAP" id="MF_01875">
    <property type="entry name" value="Prokaryotic_Ku"/>
    <property type="match status" value="1"/>
</dbReference>
<dbReference type="SUPFAM" id="SSF100939">
    <property type="entry name" value="SPOC domain-like"/>
    <property type="match status" value="1"/>
</dbReference>
<dbReference type="PANTHER" id="PTHR41251">
    <property type="entry name" value="NON-HOMOLOGOUS END JOINING PROTEIN KU"/>
    <property type="match status" value="1"/>
</dbReference>
<dbReference type="InterPro" id="IPR009187">
    <property type="entry name" value="Prok_Ku"/>
</dbReference>
<dbReference type="GO" id="GO:0006310">
    <property type="term" value="P:DNA recombination"/>
    <property type="evidence" value="ECO:0007669"/>
    <property type="project" value="UniProtKB-KW"/>
</dbReference>
<dbReference type="Proteomes" id="UP000249135">
    <property type="component" value="Unassembled WGS sequence"/>
</dbReference>
<dbReference type="PANTHER" id="PTHR41251:SF1">
    <property type="entry name" value="NON-HOMOLOGOUS END JOINING PROTEIN KU"/>
    <property type="match status" value="1"/>
</dbReference>
<dbReference type="SMART" id="SM00559">
    <property type="entry name" value="Ku78"/>
    <property type="match status" value="1"/>
</dbReference>
<evidence type="ECO:0000313" key="6">
    <source>
        <dbReference type="Proteomes" id="UP000249135"/>
    </source>
</evidence>
<feature type="region of interest" description="Disordered" evidence="3">
    <location>
        <begin position="261"/>
        <end position="304"/>
    </location>
</feature>
<keyword evidence="2" id="KW-0227">DNA damage</keyword>
<evidence type="ECO:0000256" key="3">
    <source>
        <dbReference type="SAM" id="MobiDB-lite"/>
    </source>
</evidence>
<sequence length="304" mass="33427">MASGTRTLWKGAITFGLVHIPVGLHTAATESGVDFDWLDKRSMDPVGYKRINKRTGKEIDRDNIVKGVEYEDGKYVIISPEEIEKVYPRTTQTIEIVQFVDAGEISFVYLERPYYLEPINKGQKVYALLRDVLQKTGKIGVAKVVIATKQHLAAVVPAGRALVLNLMRWGDEVRPLEGLDLPPESTKASTAETKMAVQLVKEMTAPWKPSEFEDEFKHKVMELVQKKVKAGETETVIEPEEEAPGEGAEVIDLSELLKRSLKGGGSSRKTSAAKTTSAAKATKKSPAAKKSAPKKHAATERKAA</sequence>
<dbReference type="PIRSF" id="PIRSF006493">
    <property type="entry name" value="Prok_Ku"/>
    <property type="match status" value="1"/>
</dbReference>
<dbReference type="NCBIfam" id="TIGR02772">
    <property type="entry name" value="Ku_bact"/>
    <property type="match status" value="1"/>
</dbReference>
<gene>
    <name evidence="2" type="primary">ku</name>
    <name evidence="5" type="ORF">DI563_00735</name>
</gene>
<organism evidence="5 6">
    <name type="scientific">Variovorax paradoxus</name>
    <dbReference type="NCBI Taxonomy" id="34073"/>
    <lineage>
        <taxon>Bacteria</taxon>
        <taxon>Pseudomonadati</taxon>
        <taxon>Pseudomonadota</taxon>
        <taxon>Betaproteobacteria</taxon>
        <taxon>Burkholderiales</taxon>
        <taxon>Comamonadaceae</taxon>
        <taxon>Variovorax</taxon>
    </lineage>
</organism>
<evidence type="ECO:0000313" key="5">
    <source>
        <dbReference type="EMBL" id="PZQ78356.1"/>
    </source>
</evidence>
<feature type="compositionally biased region" description="Basic residues" evidence="3">
    <location>
        <begin position="281"/>
        <end position="296"/>
    </location>
</feature>
<reference evidence="5 6" key="1">
    <citation type="submission" date="2017-08" db="EMBL/GenBank/DDBJ databases">
        <title>Infants hospitalized years apart are colonized by the same room-sourced microbial strains.</title>
        <authorList>
            <person name="Brooks B."/>
            <person name="Olm M.R."/>
            <person name="Firek B.A."/>
            <person name="Baker R."/>
            <person name="Thomas B.C."/>
            <person name="Morowitz M.J."/>
            <person name="Banfield J.F."/>
        </authorList>
    </citation>
    <scope>NUCLEOTIDE SEQUENCE [LARGE SCALE GENOMIC DNA]</scope>
    <source>
        <strain evidence="5">S2_005_003_R2_41</strain>
    </source>
</reference>
<dbReference type="AlphaFoldDB" id="A0A2W5QMY3"/>
<keyword evidence="1 2" id="KW-0238">DNA-binding</keyword>
<dbReference type="EMBL" id="QFPP01000002">
    <property type="protein sequence ID" value="PZQ78356.1"/>
    <property type="molecule type" value="Genomic_DNA"/>
</dbReference>
<keyword evidence="2" id="KW-0233">DNA recombination</keyword>
<dbReference type="InterPro" id="IPR006164">
    <property type="entry name" value="DNA_bd_Ku70/Ku80"/>
</dbReference>
<feature type="domain" description="Ku" evidence="4">
    <location>
        <begin position="56"/>
        <end position="184"/>
    </location>
</feature>
<protein>
    <recommendedName>
        <fullName evidence="2">Non-homologous end joining protein Ku</fullName>
    </recommendedName>
</protein>
<evidence type="ECO:0000259" key="4">
    <source>
        <dbReference type="SMART" id="SM00559"/>
    </source>
</evidence>
<comment type="function">
    <text evidence="2">With LigD forms a non-homologous end joining (NHEJ) DNA repair enzyme, which repairs dsDNA breaks with reduced fidelity. Binds linear dsDNA with 5'- and 3'- overhangs but not closed circular dsDNA nor ssDNA. Recruits and stimulates the ligase activity of LigD.</text>
</comment>
<dbReference type="Pfam" id="PF02735">
    <property type="entry name" value="Ku"/>
    <property type="match status" value="1"/>
</dbReference>
<dbReference type="InterPro" id="IPR016194">
    <property type="entry name" value="SPOC-like_C_dom_sf"/>
</dbReference>
<dbReference type="GO" id="GO:0003690">
    <property type="term" value="F:double-stranded DNA binding"/>
    <property type="evidence" value="ECO:0007669"/>
    <property type="project" value="UniProtKB-UniRule"/>
</dbReference>
<comment type="similarity">
    <text evidence="2">Belongs to the prokaryotic Ku family.</text>
</comment>
<proteinExistence type="inferred from homology"/>
<keyword evidence="2" id="KW-0234">DNA repair</keyword>
<dbReference type="Gene3D" id="2.40.290.10">
    <property type="match status" value="1"/>
</dbReference>
<comment type="subunit">
    <text evidence="2">Homodimer. Interacts with LigD.</text>
</comment>
<name>A0A2W5QMY3_VARPD</name>
<evidence type="ECO:0000256" key="1">
    <source>
        <dbReference type="ARBA" id="ARBA00023125"/>
    </source>
</evidence>
<dbReference type="GO" id="GO:0006303">
    <property type="term" value="P:double-strand break repair via nonhomologous end joining"/>
    <property type="evidence" value="ECO:0007669"/>
    <property type="project" value="UniProtKB-UniRule"/>
</dbReference>